<dbReference type="InterPro" id="IPR036063">
    <property type="entry name" value="Smr_dom_sf"/>
</dbReference>
<dbReference type="InterPro" id="IPR002625">
    <property type="entry name" value="Smr_dom"/>
</dbReference>
<comment type="caution">
    <text evidence="3">The sequence shown here is derived from an EMBL/GenBank/DDBJ whole genome shotgun (WGS) entry which is preliminary data.</text>
</comment>
<dbReference type="GO" id="GO:0005634">
    <property type="term" value="C:nucleus"/>
    <property type="evidence" value="ECO:0007669"/>
    <property type="project" value="TreeGrafter"/>
</dbReference>
<dbReference type="PANTHER" id="PTHR46535:SF1">
    <property type="entry name" value="NEDD4-BINDING PROTEIN 2"/>
    <property type="match status" value="1"/>
</dbReference>
<name>A0AAN6ULB2_9PEZI</name>
<evidence type="ECO:0000259" key="2">
    <source>
        <dbReference type="PROSITE" id="PS50828"/>
    </source>
</evidence>
<dbReference type="GO" id="GO:0004519">
    <property type="term" value="F:endonuclease activity"/>
    <property type="evidence" value="ECO:0007669"/>
    <property type="project" value="TreeGrafter"/>
</dbReference>
<dbReference type="Proteomes" id="UP001304895">
    <property type="component" value="Unassembled WGS sequence"/>
</dbReference>
<evidence type="ECO:0000256" key="1">
    <source>
        <dbReference type="SAM" id="MobiDB-lite"/>
    </source>
</evidence>
<dbReference type="Gene3D" id="3.30.1370.110">
    <property type="match status" value="1"/>
</dbReference>
<reference evidence="3" key="1">
    <citation type="journal article" date="2023" name="Mol. Phylogenet. Evol.">
        <title>Genome-scale phylogeny and comparative genomics of the fungal order Sordariales.</title>
        <authorList>
            <person name="Hensen N."/>
            <person name="Bonometti L."/>
            <person name="Westerberg I."/>
            <person name="Brannstrom I.O."/>
            <person name="Guillou S."/>
            <person name="Cros-Aarteil S."/>
            <person name="Calhoun S."/>
            <person name="Haridas S."/>
            <person name="Kuo A."/>
            <person name="Mondo S."/>
            <person name="Pangilinan J."/>
            <person name="Riley R."/>
            <person name="LaButti K."/>
            <person name="Andreopoulos B."/>
            <person name="Lipzen A."/>
            <person name="Chen C."/>
            <person name="Yan M."/>
            <person name="Daum C."/>
            <person name="Ng V."/>
            <person name="Clum A."/>
            <person name="Steindorff A."/>
            <person name="Ohm R.A."/>
            <person name="Martin F."/>
            <person name="Silar P."/>
            <person name="Natvig D.O."/>
            <person name="Lalanne C."/>
            <person name="Gautier V."/>
            <person name="Ament-Velasquez S.L."/>
            <person name="Kruys A."/>
            <person name="Hutchinson M.I."/>
            <person name="Powell A.J."/>
            <person name="Barry K."/>
            <person name="Miller A.N."/>
            <person name="Grigoriev I.V."/>
            <person name="Debuchy R."/>
            <person name="Gladieux P."/>
            <person name="Hiltunen Thoren M."/>
            <person name="Johannesson H."/>
        </authorList>
    </citation>
    <scope>NUCLEOTIDE SEQUENCE</scope>
    <source>
        <strain evidence="3">CBS 123565</strain>
    </source>
</reference>
<feature type="compositionally biased region" description="Pro residues" evidence="1">
    <location>
        <begin position="247"/>
        <end position="259"/>
    </location>
</feature>
<sequence>MSAQRLPEFDGCAAQNQKTLLQEFGSVLEESLIILIASERDVVKEYSQIRDILNELAEPARAEAATGFDPSGLGCLTDPEGLRNDETTVSGNGISGDSLAEYSTTISDLSDQSESAKFSGQTDLSDGQKVLELKMIFQDRFKDHTLSFILRQSRGSLERAFDELLNRQYLQESGSLPKGVDGFFTDQSQPFRKNSKAGRVPKANAKNAKLAIEYRTVSPTIDDGELEGAKDFATPAGPSAPRRTPCLLPPAIRPPPPTRPTTATATTGFPPPGELTAAANLRAAAALRRMGPLGRQAAHVYTDRARSETRALTAEYARLAEARVNQQSTDTTLDLHGAFVLDGVRITRQRVWGWWEGLPGEARSAEAKKRGFTVVTGVGKHSVGGVSRLRQAVGAYLKNDGWRAEVLTGSFYVTGRV</sequence>
<feature type="region of interest" description="Disordered" evidence="1">
    <location>
        <begin position="223"/>
        <end position="270"/>
    </location>
</feature>
<protein>
    <recommendedName>
        <fullName evidence="2">Smr domain-containing protein</fullName>
    </recommendedName>
</protein>
<dbReference type="InterPro" id="IPR052772">
    <property type="entry name" value="Endo/PolyKinase_Domain-Protein"/>
</dbReference>
<dbReference type="EMBL" id="MU853407">
    <property type="protein sequence ID" value="KAK4135013.1"/>
    <property type="molecule type" value="Genomic_DNA"/>
</dbReference>
<dbReference type="AlphaFoldDB" id="A0AAN6ULB2"/>
<feature type="domain" description="Smr" evidence="2">
    <location>
        <begin position="333"/>
        <end position="417"/>
    </location>
</feature>
<keyword evidence="4" id="KW-1185">Reference proteome</keyword>
<dbReference type="SUPFAM" id="SSF160443">
    <property type="entry name" value="SMR domain-like"/>
    <property type="match status" value="1"/>
</dbReference>
<dbReference type="PANTHER" id="PTHR46535">
    <property type="entry name" value="NEDD4-BINDING PROTEIN 2"/>
    <property type="match status" value="1"/>
</dbReference>
<dbReference type="CDD" id="cd14279">
    <property type="entry name" value="CUE"/>
    <property type="match status" value="1"/>
</dbReference>
<gene>
    <name evidence="3" type="ORF">BT67DRAFT_449288</name>
</gene>
<reference evidence="3" key="2">
    <citation type="submission" date="2023-05" db="EMBL/GenBank/DDBJ databases">
        <authorList>
            <consortium name="Lawrence Berkeley National Laboratory"/>
            <person name="Steindorff A."/>
            <person name="Hensen N."/>
            <person name="Bonometti L."/>
            <person name="Westerberg I."/>
            <person name="Brannstrom I.O."/>
            <person name="Guillou S."/>
            <person name="Cros-Aarteil S."/>
            <person name="Calhoun S."/>
            <person name="Haridas S."/>
            <person name="Kuo A."/>
            <person name="Mondo S."/>
            <person name="Pangilinan J."/>
            <person name="Riley R."/>
            <person name="Labutti K."/>
            <person name="Andreopoulos B."/>
            <person name="Lipzen A."/>
            <person name="Chen C."/>
            <person name="Yanf M."/>
            <person name="Daum C."/>
            <person name="Ng V."/>
            <person name="Clum A."/>
            <person name="Ohm R."/>
            <person name="Martin F."/>
            <person name="Silar P."/>
            <person name="Natvig D."/>
            <person name="Lalanne C."/>
            <person name="Gautier V."/>
            <person name="Ament-Velasquez S.L."/>
            <person name="Kruys A."/>
            <person name="Hutchinson M.I."/>
            <person name="Powell A.J."/>
            <person name="Barry K."/>
            <person name="Miller A.N."/>
            <person name="Grigoriev I.V."/>
            <person name="Debuchy R."/>
            <person name="Gladieux P."/>
            <person name="Thoren M.H."/>
            <person name="Johannesson H."/>
        </authorList>
    </citation>
    <scope>NUCLEOTIDE SEQUENCE</scope>
    <source>
        <strain evidence="3">CBS 123565</strain>
    </source>
</reference>
<evidence type="ECO:0000313" key="3">
    <source>
        <dbReference type="EMBL" id="KAK4135013.1"/>
    </source>
</evidence>
<proteinExistence type="predicted"/>
<feature type="region of interest" description="Disordered" evidence="1">
    <location>
        <begin position="181"/>
        <end position="202"/>
    </location>
</feature>
<accession>A0AAN6ULB2</accession>
<dbReference type="PROSITE" id="PS50828">
    <property type="entry name" value="SMR"/>
    <property type="match status" value="1"/>
</dbReference>
<organism evidence="3 4">
    <name type="scientific">Trichocladium antarcticum</name>
    <dbReference type="NCBI Taxonomy" id="1450529"/>
    <lineage>
        <taxon>Eukaryota</taxon>
        <taxon>Fungi</taxon>
        <taxon>Dikarya</taxon>
        <taxon>Ascomycota</taxon>
        <taxon>Pezizomycotina</taxon>
        <taxon>Sordariomycetes</taxon>
        <taxon>Sordariomycetidae</taxon>
        <taxon>Sordariales</taxon>
        <taxon>Chaetomiaceae</taxon>
        <taxon>Trichocladium</taxon>
    </lineage>
</organism>
<evidence type="ECO:0000313" key="4">
    <source>
        <dbReference type="Proteomes" id="UP001304895"/>
    </source>
</evidence>